<dbReference type="RefSeq" id="WP_342676887.1">
    <property type="nucleotide sequence ID" value="NZ_JBCGCU010000004.1"/>
</dbReference>
<gene>
    <name evidence="3" type="ORF">WCN91_05040</name>
</gene>
<evidence type="ECO:0000313" key="4">
    <source>
        <dbReference type="Proteomes" id="UP001447008"/>
    </source>
</evidence>
<evidence type="ECO:0000256" key="1">
    <source>
        <dbReference type="ARBA" id="ARBA00022598"/>
    </source>
</evidence>
<dbReference type="EMBL" id="JBCGCU010000004">
    <property type="protein sequence ID" value="MEM0514793.1"/>
    <property type="molecule type" value="Genomic_DNA"/>
</dbReference>
<feature type="domain" description="AMP-dependent synthetase/ligase" evidence="2">
    <location>
        <begin position="17"/>
        <end position="322"/>
    </location>
</feature>
<proteinExistence type="predicted"/>
<organism evidence="3 4">
    <name type="scientific">Pseudoalteromonas qingdaonensis</name>
    <dbReference type="NCBI Taxonomy" id="3131913"/>
    <lineage>
        <taxon>Bacteria</taxon>
        <taxon>Pseudomonadati</taxon>
        <taxon>Pseudomonadota</taxon>
        <taxon>Gammaproteobacteria</taxon>
        <taxon>Alteromonadales</taxon>
        <taxon>Pseudoalteromonadaceae</taxon>
        <taxon>Pseudoalteromonas</taxon>
    </lineage>
</organism>
<name>A0ABU9MXX9_9GAMM</name>
<reference evidence="3 4" key="1">
    <citation type="submission" date="2024-03" db="EMBL/GenBank/DDBJ databases">
        <title>Pseudoalteromonas qingdaonensis sp. nov., isolated from the intestines of marine benthic organisms.</title>
        <authorList>
            <person name="Lin X."/>
            <person name="Fang S."/>
            <person name="Hu X."/>
        </authorList>
    </citation>
    <scope>NUCLEOTIDE SEQUENCE [LARGE SCALE GENOMIC DNA]</scope>
    <source>
        <strain evidence="3 4">YIC-827</strain>
    </source>
</reference>
<accession>A0ABU9MXX9</accession>
<dbReference type="Gene3D" id="3.40.50.12780">
    <property type="entry name" value="N-terminal domain of ligase-like"/>
    <property type="match status" value="1"/>
</dbReference>
<dbReference type="Pfam" id="PF23562">
    <property type="entry name" value="AMP-binding_C_3"/>
    <property type="match status" value="1"/>
</dbReference>
<dbReference type="PROSITE" id="PS00455">
    <property type="entry name" value="AMP_BINDING"/>
    <property type="match status" value="1"/>
</dbReference>
<dbReference type="SUPFAM" id="SSF56801">
    <property type="entry name" value="Acetyl-CoA synthetase-like"/>
    <property type="match status" value="1"/>
</dbReference>
<dbReference type="InterPro" id="IPR050237">
    <property type="entry name" value="ATP-dep_AMP-bd_enzyme"/>
</dbReference>
<dbReference type="PANTHER" id="PTHR43767">
    <property type="entry name" value="LONG-CHAIN-FATTY-ACID--COA LIGASE"/>
    <property type="match status" value="1"/>
</dbReference>
<dbReference type="Proteomes" id="UP001447008">
    <property type="component" value="Unassembled WGS sequence"/>
</dbReference>
<dbReference type="InterPro" id="IPR020845">
    <property type="entry name" value="AMP-binding_CS"/>
</dbReference>
<keyword evidence="4" id="KW-1185">Reference proteome</keyword>
<protein>
    <submittedName>
        <fullName evidence="3">AMP-binding protein</fullName>
    </submittedName>
</protein>
<evidence type="ECO:0000313" key="3">
    <source>
        <dbReference type="EMBL" id="MEM0514793.1"/>
    </source>
</evidence>
<dbReference type="PANTHER" id="PTHR43767:SF8">
    <property type="entry name" value="LONG-CHAIN-FATTY-ACID--COA LIGASE"/>
    <property type="match status" value="1"/>
</dbReference>
<dbReference type="Pfam" id="PF00501">
    <property type="entry name" value="AMP-binding"/>
    <property type="match status" value="1"/>
</dbReference>
<dbReference type="InterPro" id="IPR042099">
    <property type="entry name" value="ANL_N_sf"/>
</dbReference>
<comment type="caution">
    <text evidence="3">The sequence shown here is derived from an EMBL/GenBank/DDBJ whole genome shotgun (WGS) entry which is preliminary data.</text>
</comment>
<sequence>MMAELTRLWHGQLVDELEHMDAPQFWQQVDRLATHLKDMQLSCVAVELDNGLLWLVVDFALMQAGIVSLPLPAFFSPEQRQFALDKARPELIIGVVEQAKNAAQNGIEVWTIGSESIALQPSNLAAPEHAVPQGTQKITFTSGSTGQPKGVCLSAAHMFDVAASLVSRTKVNAPKHLCLLPLPVLLENVAGVYAPMLACGDIYVPSLASLGFDGARLTSPQKLLATISEVEPNTLILVPELLKVLVQACASGWQAPSSLTFIAVGGAKVAPQLIERAHDLGLPVYQGYGLSEAGSVVSLATSGAAGVGEPLAHVRYEIRDDEMIIKAPTFLGYLGEPNTQSQGFATGDLVRMEYGELHILGRKKNQLILSTGRNISPEWPESLLLSQGPILQAVVVGEGQAFLSVLIYCHEAVDDAQLEALIDATNAQLPEYAQIVKTLRLNAPLSTAEGLLSANQRPKRPAINAHFSQQISQLYQE</sequence>
<keyword evidence="1" id="KW-0436">Ligase</keyword>
<evidence type="ECO:0000259" key="2">
    <source>
        <dbReference type="Pfam" id="PF00501"/>
    </source>
</evidence>
<dbReference type="InterPro" id="IPR000873">
    <property type="entry name" value="AMP-dep_synth/lig_dom"/>
</dbReference>